<dbReference type="Pfam" id="PF00675">
    <property type="entry name" value="Peptidase_M16"/>
    <property type="match status" value="1"/>
</dbReference>
<dbReference type="InterPro" id="IPR007863">
    <property type="entry name" value="Peptidase_M16_C"/>
</dbReference>
<dbReference type="Pfam" id="PF05193">
    <property type="entry name" value="Peptidase_M16_C"/>
    <property type="match status" value="1"/>
</dbReference>
<reference evidence="3 4" key="1">
    <citation type="journal article" date="2019" name="Int. J. Syst. Evol. Microbiol.">
        <title>The Global Catalogue of Microorganisms (GCM) 10K type strain sequencing project: providing services to taxonomists for standard genome sequencing and annotation.</title>
        <authorList>
            <consortium name="The Broad Institute Genomics Platform"/>
            <consortium name="The Broad Institute Genome Sequencing Center for Infectious Disease"/>
            <person name="Wu L."/>
            <person name="Ma J."/>
        </authorList>
    </citation>
    <scope>NUCLEOTIDE SEQUENCE [LARGE SCALE GENOMIC DNA]</scope>
    <source>
        <strain evidence="3 4">JCM 16013</strain>
    </source>
</reference>
<dbReference type="InterPro" id="IPR050361">
    <property type="entry name" value="MPP/UQCRC_Complex"/>
</dbReference>
<dbReference type="PANTHER" id="PTHR11851">
    <property type="entry name" value="METALLOPROTEASE"/>
    <property type="match status" value="1"/>
</dbReference>
<dbReference type="EMBL" id="BAAAQM010000088">
    <property type="protein sequence ID" value="GAA2005909.1"/>
    <property type="molecule type" value="Genomic_DNA"/>
</dbReference>
<evidence type="ECO:0000313" key="4">
    <source>
        <dbReference type="Proteomes" id="UP001499854"/>
    </source>
</evidence>
<keyword evidence="4" id="KW-1185">Reference proteome</keyword>
<organism evidence="3 4">
    <name type="scientific">Catenulispora subtropica</name>
    <dbReference type="NCBI Taxonomy" id="450798"/>
    <lineage>
        <taxon>Bacteria</taxon>
        <taxon>Bacillati</taxon>
        <taxon>Actinomycetota</taxon>
        <taxon>Actinomycetes</taxon>
        <taxon>Catenulisporales</taxon>
        <taxon>Catenulisporaceae</taxon>
        <taxon>Catenulispora</taxon>
    </lineage>
</organism>
<sequence>MSNTLIAERPAGGPPRPYVFPAVTRTKLPGGEVVAAHLPGQRMAYAGVLLEAGVVREPAGKEGVGKITTDLLREGTELKSGDEFALALESLGASWSGSVDADVLRVGVQAPVDRIAAAVALVAEALRRPRLAEADFDRVRTDRVAKLTTAWAMPGTRANEALMRGLFLPESRYSIQDTGTVASVSALTLDDVRAYHDAHLSAGGTLLLSGDLAGVDIAALGEIVLGRPAPDVEPAAPTAARELTTREIVVVDRPGSVQSVLAIAHHGPRRDTEDYTAIEAMATILGGTFNSRLNHQLREVKGYTYGARGGFELGRDSGIFSATASVHTEVTAEAAVDALAEIARIKAEGVTDDELASTKAYRTGSLPIALQTPGSVGGALAQIVEFGLPDDYFTRKYTEYTKLTKDDVDAAATRRLSPDRAVVVIEGDAEKILPGLKDAGIGEVRVDAEGQA</sequence>
<evidence type="ECO:0000259" key="1">
    <source>
        <dbReference type="Pfam" id="PF00675"/>
    </source>
</evidence>
<dbReference type="InterPro" id="IPR011249">
    <property type="entry name" value="Metalloenz_LuxS/M16"/>
</dbReference>
<dbReference type="SUPFAM" id="SSF63411">
    <property type="entry name" value="LuxS/MPP-like metallohydrolase"/>
    <property type="match status" value="2"/>
</dbReference>
<name>A0ABN2TDW1_9ACTN</name>
<dbReference type="InterPro" id="IPR011765">
    <property type="entry name" value="Pept_M16_N"/>
</dbReference>
<feature type="domain" description="Peptidase M16 C-terminal" evidence="2">
    <location>
        <begin position="187"/>
        <end position="360"/>
    </location>
</feature>
<gene>
    <name evidence="3" type="ORF">GCM10009838_85220</name>
</gene>
<dbReference type="Gene3D" id="3.30.830.10">
    <property type="entry name" value="Metalloenzyme, LuxS/M16 peptidase-like"/>
    <property type="match status" value="2"/>
</dbReference>
<dbReference type="Proteomes" id="UP001499854">
    <property type="component" value="Unassembled WGS sequence"/>
</dbReference>
<feature type="domain" description="Peptidase M16 N-terminal" evidence="1">
    <location>
        <begin position="33"/>
        <end position="163"/>
    </location>
</feature>
<comment type="caution">
    <text evidence="3">The sequence shown here is derived from an EMBL/GenBank/DDBJ whole genome shotgun (WGS) entry which is preliminary data.</text>
</comment>
<dbReference type="PANTHER" id="PTHR11851:SF224">
    <property type="entry name" value="PROCESSING PROTEASE"/>
    <property type="match status" value="1"/>
</dbReference>
<evidence type="ECO:0000259" key="2">
    <source>
        <dbReference type="Pfam" id="PF05193"/>
    </source>
</evidence>
<dbReference type="RefSeq" id="WP_344662940.1">
    <property type="nucleotide sequence ID" value="NZ_BAAAQM010000088.1"/>
</dbReference>
<protein>
    <submittedName>
        <fullName evidence="3">Pitrilysin family protein</fullName>
    </submittedName>
</protein>
<evidence type="ECO:0000313" key="3">
    <source>
        <dbReference type="EMBL" id="GAA2005909.1"/>
    </source>
</evidence>
<proteinExistence type="predicted"/>
<accession>A0ABN2TDW1</accession>